<evidence type="ECO:0000313" key="3">
    <source>
        <dbReference type="Proteomes" id="UP000315689"/>
    </source>
</evidence>
<protein>
    <submittedName>
        <fullName evidence="2">Uncharacterized protein</fullName>
    </submittedName>
</protein>
<keyword evidence="1" id="KW-1133">Transmembrane helix</keyword>
<accession>A0A554LKL5</accession>
<gene>
    <name evidence="2" type="ORF">CEN89_91</name>
</gene>
<comment type="caution">
    <text evidence="2">The sequence shown here is derived from an EMBL/GenBank/DDBJ whole genome shotgun (WGS) entry which is preliminary data.</text>
</comment>
<dbReference type="EMBL" id="VMGK01000002">
    <property type="protein sequence ID" value="TSC93416.1"/>
    <property type="molecule type" value="Genomic_DNA"/>
</dbReference>
<keyword evidence="1" id="KW-0472">Membrane</keyword>
<name>A0A554LKL5_9BACT</name>
<sequence length="192" mass="22562">MISNLFAPKYHFNEANPEEVSGLREKNDTIVTSWFWRFWRIWVLLVFAAFSYLLGFNSAISQRVRENTSIIEQLTRNQEKNVLLIEKIVSAVEKTEKKVAKIKEEEEMPIQVGSVLIGWDEKEKVNFMELSEGWSLWRIAEEIQGKVKPKVSILKIFDRLTEENSDLVHEYGYLKLPWKARIVIPFEFVPAQ</sequence>
<evidence type="ECO:0000256" key="1">
    <source>
        <dbReference type="SAM" id="Phobius"/>
    </source>
</evidence>
<keyword evidence="1" id="KW-0812">Transmembrane</keyword>
<dbReference type="Proteomes" id="UP000315689">
    <property type="component" value="Unassembled WGS sequence"/>
</dbReference>
<proteinExistence type="predicted"/>
<reference evidence="2 3" key="1">
    <citation type="submission" date="2017-07" db="EMBL/GenBank/DDBJ databases">
        <title>Mechanisms for carbon and nitrogen cycling indicate functional differentiation within the Candidate Phyla Radiation.</title>
        <authorList>
            <person name="Danczak R.E."/>
            <person name="Johnston M.D."/>
            <person name="Kenah C."/>
            <person name="Slattery M."/>
            <person name="Wrighton K.C."/>
            <person name="Wilkins M.J."/>
        </authorList>
    </citation>
    <scope>NUCLEOTIDE SEQUENCE [LARGE SCALE GENOMIC DNA]</scope>
    <source>
        <strain evidence="2">Licking1014_7</strain>
    </source>
</reference>
<dbReference type="AlphaFoldDB" id="A0A554LKL5"/>
<organism evidence="2 3">
    <name type="scientific">Candidatus Berkelbacteria bacterium Licking1014_7</name>
    <dbReference type="NCBI Taxonomy" id="2017147"/>
    <lineage>
        <taxon>Bacteria</taxon>
        <taxon>Candidatus Berkelbacteria</taxon>
    </lineage>
</organism>
<evidence type="ECO:0000313" key="2">
    <source>
        <dbReference type="EMBL" id="TSC93416.1"/>
    </source>
</evidence>
<feature type="transmembrane region" description="Helical" evidence="1">
    <location>
        <begin position="41"/>
        <end position="60"/>
    </location>
</feature>